<name>D7EBM6_METEZ</name>
<dbReference type="GeneID" id="9347699"/>
<dbReference type="Proteomes" id="UP000000391">
    <property type="component" value="Chromosome"/>
</dbReference>
<dbReference type="InterPro" id="IPR036390">
    <property type="entry name" value="WH_DNA-bd_sf"/>
</dbReference>
<evidence type="ECO:0000313" key="2">
    <source>
        <dbReference type="Proteomes" id="UP000000391"/>
    </source>
</evidence>
<dbReference type="InterPro" id="IPR036388">
    <property type="entry name" value="WH-like_DNA-bd_sf"/>
</dbReference>
<dbReference type="Gene3D" id="1.10.10.10">
    <property type="entry name" value="Winged helix-like DNA-binding domain superfamily/Winged helix DNA-binding domain"/>
    <property type="match status" value="1"/>
</dbReference>
<protein>
    <recommendedName>
        <fullName evidence="3">Transcriptional regulator</fullName>
    </recommendedName>
</protein>
<dbReference type="STRING" id="644295.Metev_2039"/>
<dbReference type="RefSeq" id="WP_013195433.1">
    <property type="nucleotide sequence ID" value="NC_014253.1"/>
</dbReference>
<dbReference type="KEGG" id="mev:Metev_2039"/>
<gene>
    <name evidence="1" type="ordered locus">Metev_2039</name>
</gene>
<accession>D7EBM6</accession>
<dbReference type="EMBL" id="CP002069">
    <property type="protein sequence ID" value="ADI74868.1"/>
    <property type="molecule type" value="Genomic_DNA"/>
</dbReference>
<dbReference type="HOGENOM" id="CLU_165235_0_0_2"/>
<evidence type="ECO:0008006" key="3">
    <source>
        <dbReference type="Google" id="ProtNLM"/>
    </source>
</evidence>
<evidence type="ECO:0000313" key="1">
    <source>
        <dbReference type="EMBL" id="ADI74868.1"/>
    </source>
</evidence>
<organism evidence="1 2">
    <name type="scientific">Methanohalobium evestigatum (strain ATCC BAA-1072 / DSM 3721 / NBRC 107634 / OCM 161 / Z-7303)</name>
    <dbReference type="NCBI Taxonomy" id="644295"/>
    <lineage>
        <taxon>Archaea</taxon>
        <taxon>Methanobacteriati</taxon>
        <taxon>Methanobacteriota</taxon>
        <taxon>Stenosarchaea group</taxon>
        <taxon>Methanomicrobia</taxon>
        <taxon>Methanosarcinales</taxon>
        <taxon>Methanosarcinaceae</taxon>
        <taxon>Methanohalobium</taxon>
    </lineage>
</organism>
<reference evidence="1 2" key="1">
    <citation type="submission" date="2010-06" db="EMBL/GenBank/DDBJ databases">
        <title>Complete sequence chromosome of Methanohalobium evestigatum Z-7303.</title>
        <authorList>
            <consortium name="US DOE Joint Genome Institute"/>
            <person name="Lucas S."/>
            <person name="Copeland A."/>
            <person name="Lapidus A."/>
            <person name="Cheng J.-F."/>
            <person name="Bruce D."/>
            <person name="Goodwin L."/>
            <person name="Pitluck S."/>
            <person name="Saunders E."/>
            <person name="Detter J.C."/>
            <person name="Han C."/>
            <person name="Tapia R."/>
            <person name="Land M."/>
            <person name="Hauser L."/>
            <person name="Kyrpides N."/>
            <person name="Mikhailova N."/>
            <person name="Sieprawska-Lupa M."/>
            <person name="Whitman W.B."/>
            <person name="Anderson I."/>
            <person name="Woyke T."/>
        </authorList>
    </citation>
    <scope>NUCLEOTIDE SEQUENCE [LARGE SCALE GENOMIC DNA]</scope>
    <source>
        <strain evidence="2">ATCC BAA-1072 / DSM 3721 / NBRC 107634 / OCM 161 / Z-7303</strain>
    </source>
</reference>
<sequence>MITMSEKDTFDQIFDKLNEINDKLDRLLQDTNNSNINEKDKESIISNSMDVMTLISLPEHLRTTATTLLKLEQATANEIAEITEKERAVESNYLNQLVKLGYAYKFRKGKQIYFKFDDNVN</sequence>
<dbReference type="AlphaFoldDB" id="D7EBM6"/>
<dbReference type="SUPFAM" id="SSF46785">
    <property type="entry name" value="Winged helix' DNA-binding domain"/>
    <property type="match status" value="1"/>
</dbReference>
<proteinExistence type="predicted"/>
<keyword evidence="2" id="KW-1185">Reference proteome</keyword>